<evidence type="ECO:0000256" key="2">
    <source>
        <dbReference type="ARBA" id="ARBA00012925"/>
    </source>
</evidence>
<dbReference type="Gene3D" id="3.10.200.10">
    <property type="entry name" value="Alpha carbonic anhydrase"/>
    <property type="match status" value="1"/>
</dbReference>
<feature type="domain" description="Alpha-carbonic anhydrase" evidence="8">
    <location>
        <begin position="23"/>
        <end position="278"/>
    </location>
</feature>
<dbReference type="PROSITE" id="PS51144">
    <property type="entry name" value="ALPHA_CA_2"/>
    <property type="match status" value="1"/>
</dbReference>
<accession>A0A232F2F2</accession>
<comment type="catalytic activity">
    <reaction evidence="6">
        <text>hydrogencarbonate + H(+) = CO2 + H2O</text>
        <dbReference type="Rhea" id="RHEA:10748"/>
        <dbReference type="ChEBI" id="CHEBI:15377"/>
        <dbReference type="ChEBI" id="CHEBI:15378"/>
        <dbReference type="ChEBI" id="CHEBI:16526"/>
        <dbReference type="ChEBI" id="CHEBI:17544"/>
        <dbReference type="EC" id="4.2.1.1"/>
    </reaction>
</comment>
<comment type="caution">
    <text evidence="9">The sequence shown here is derived from an EMBL/GenBank/DDBJ whole genome shotgun (WGS) entry which is preliminary data.</text>
</comment>
<evidence type="ECO:0000256" key="7">
    <source>
        <dbReference type="SAM" id="SignalP"/>
    </source>
</evidence>
<proteinExistence type="inferred from homology"/>
<feature type="chain" id="PRO_5013302834" description="carbonic anhydrase" evidence="7">
    <location>
        <begin position="25"/>
        <end position="280"/>
    </location>
</feature>
<organism evidence="9 10">
    <name type="scientific">Trichomalopsis sarcophagae</name>
    <dbReference type="NCBI Taxonomy" id="543379"/>
    <lineage>
        <taxon>Eukaryota</taxon>
        <taxon>Metazoa</taxon>
        <taxon>Ecdysozoa</taxon>
        <taxon>Arthropoda</taxon>
        <taxon>Hexapoda</taxon>
        <taxon>Insecta</taxon>
        <taxon>Pterygota</taxon>
        <taxon>Neoptera</taxon>
        <taxon>Endopterygota</taxon>
        <taxon>Hymenoptera</taxon>
        <taxon>Apocrita</taxon>
        <taxon>Proctotrupomorpha</taxon>
        <taxon>Chalcidoidea</taxon>
        <taxon>Pteromalidae</taxon>
        <taxon>Pteromalinae</taxon>
        <taxon>Trichomalopsis</taxon>
    </lineage>
</organism>
<evidence type="ECO:0000256" key="5">
    <source>
        <dbReference type="ARBA" id="ARBA00023239"/>
    </source>
</evidence>
<dbReference type="EC" id="4.2.1.1" evidence="2"/>
<dbReference type="Proteomes" id="UP000215335">
    <property type="component" value="Unassembled WGS sequence"/>
</dbReference>
<dbReference type="InterPro" id="IPR023561">
    <property type="entry name" value="Carbonic_anhydrase_a-class"/>
</dbReference>
<dbReference type="SMART" id="SM01057">
    <property type="entry name" value="Carb_anhydrase"/>
    <property type="match status" value="1"/>
</dbReference>
<keyword evidence="10" id="KW-1185">Reference proteome</keyword>
<keyword evidence="7" id="KW-0732">Signal</keyword>
<dbReference type="InterPro" id="IPR001148">
    <property type="entry name" value="CA_dom"/>
</dbReference>
<evidence type="ECO:0000313" key="10">
    <source>
        <dbReference type="Proteomes" id="UP000215335"/>
    </source>
</evidence>
<comment type="similarity">
    <text evidence="1">Belongs to the alpha-carbonic anhydrase family.</text>
</comment>
<dbReference type="CDD" id="cd00326">
    <property type="entry name" value="alpha_CA"/>
    <property type="match status" value="1"/>
</dbReference>
<evidence type="ECO:0000256" key="1">
    <source>
        <dbReference type="ARBA" id="ARBA00010718"/>
    </source>
</evidence>
<evidence type="ECO:0000259" key="8">
    <source>
        <dbReference type="PROSITE" id="PS51144"/>
    </source>
</evidence>
<dbReference type="AlphaFoldDB" id="A0A232F2F2"/>
<dbReference type="PANTHER" id="PTHR18952">
    <property type="entry name" value="CARBONIC ANHYDRASE"/>
    <property type="match status" value="1"/>
</dbReference>
<dbReference type="EMBL" id="NNAY01001200">
    <property type="protein sequence ID" value="OXU24762.1"/>
    <property type="molecule type" value="Genomic_DNA"/>
</dbReference>
<evidence type="ECO:0000256" key="6">
    <source>
        <dbReference type="ARBA" id="ARBA00048348"/>
    </source>
</evidence>
<keyword evidence="3" id="KW-0479">Metal-binding</keyword>
<dbReference type="STRING" id="543379.A0A232F2F2"/>
<evidence type="ECO:0000313" key="9">
    <source>
        <dbReference type="EMBL" id="OXU24762.1"/>
    </source>
</evidence>
<gene>
    <name evidence="9" type="ORF">TSAR_004530</name>
</gene>
<reference evidence="9 10" key="1">
    <citation type="journal article" date="2017" name="Curr. Biol.">
        <title>The Evolution of Venom by Co-option of Single-Copy Genes.</title>
        <authorList>
            <person name="Martinson E.O."/>
            <person name="Mrinalini"/>
            <person name="Kelkar Y.D."/>
            <person name="Chang C.H."/>
            <person name="Werren J.H."/>
        </authorList>
    </citation>
    <scope>NUCLEOTIDE SEQUENCE [LARGE SCALE GENOMIC DNA]</scope>
    <source>
        <strain evidence="9 10">Alberta</strain>
        <tissue evidence="9">Whole body</tissue>
    </source>
</reference>
<evidence type="ECO:0000256" key="3">
    <source>
        <dbReference type="ARBA" id="ARBA00022723"/>
    </source>
</evidence>
<feature type="signal peptide" evidence="7">
    <location>
        <begin position="1"/>
        <end position="24"/>
    </location>
</feature>
<dbReference type="Pfam" id="PF00194">
    <property type="entry name" value="Carb_anhydrase"/>
    <property type="match status" value="1"/>
</dbReference>
<keyword evidence="4" id="KW-0862">Zinc</keyword>
<dbReference type="SUPFAM" id="SSF51069">
    <property type="entry name" value="Carbonic anhydrase"/>
    <property type="match status" value="1"/>
</dbReference>
<evidence type="ECO:0000256" key="4">
    <source>
        <dbReference type="ARBA" id="ARBA00022833"/>
    </source>
</evidence>
<keyword evidence="5" id="KW-0456">Lyase</keyword>
<protein>
    <recommendedName>
        <fullName evidence="2">carbonic anhydrase</fullName>
        <ecNumber evidence="2">4.2.1.1</ecNumber>
    </recommendedName>
</protein>
<dbReference type="PANTHER" id="PTHR18952:SF265">
    <property type="entry name" value="CARBONIC ANHYDRASE"/>
    <property type="match status" value="1"/>
</dbReference>
<name>A0A232F2F2_9HYME</name>
<dbReference type="GO" id="GO:0008270">
    <property type="term" value="F:zinc ion binding"/>
    <property type="evidence" value="ECO:0007669"/>
    <property type="project" value="InterPro"/>
</dbReference>
<dbReference type="InterPro" id="IPR036398">
    <property type="entry name" value="CA_dom_sf"/>
</dbReference>
<dbReference type="OrthoDB" id="429145at2759"/>
<sequence>MMGFNVKKLCAIFLLWNCFYQGTAWDYQDLNAWGAVAPICNTGSNQSPIDLRPDVVGQNSGNRALQFLNYTARPQQFSVNNEGHTIQLTGAWQANTPSITGSVFSDEVYTFSNAHVHWATQDTNGTEHSINGQKFACELHLVHINRKYRNLTEATNRSDGIAVIGVLFQVDDNFAPNLGMEIFSSQTQTVLNTGRTNAVGGFDLSLFLPKPIKSFFSYSGSLTTPPCAESVRWIVVADPQPITSEIITRLRSISLENNDPSNIRPLQQINNRLVEFYEQN</sequence>
<dbReference type="GO" id="GO:0004089">
    <property type="term" value="F:carbonate dehydratase activity"/>
    <property type="evidence" value="ECO:0007669"/>
    <property type="project" value="UniProtKB-EC"/>
</dbReference>